<evidence type="ECO:0000256" key="1">
    <source>
        <dbReference type="SAM" id="Phobius"/>
    </source>
</evidence>
<accession>A0AAW8T480</accession>
<keyword evidence="1" id="KW-1133">Transmembrane helix</keyword>
<dbReference type="GeneID" id="67041008"/>
<comment type="caution">
    <text evidence="2">The sequence shown here is derived from an EMBL/GenBank/DDBJ whole genome shotgun (WGS) entry which is preliminary data.</text>
</comment>
<feature type="transmembrane region" description="Helical" evidence="1">
    <location>
        <begin position="119"/>
        <end position="142"/>
    </location>
</feature>
<keyword evidence="1" id="KW-0812">Transmembrane</keyword>
<keyword evidence="1" id="KW-0472">Membrane</keyword>
<protein>
    <recommendedName>
        <fullName evidence="4">ABC transporter permease</fullName>
    </recommendedName>
</protein>
<reference evidence="2" key="1">
    <citation type="submission" date="2023-03" db="EMBL/GenBank/DDBJ databases">
        <authorList>
            <person name="Shen W."/>
            <person name="Cai J."/>
        </authorList>
    </citation>
    <scope>NUCLEOTIDE SEQUENCE</scope>
    <source>
        <strain evidence="2">B646-2</strain>
    </source>
</reference>
<evidence type="ECO:0000313" key="3">
    <source>
        <dbReference type="Proteomes" id="UP001249240"/>
    </source>
</evidence>
<feature type="transmembrane region" description="Helical" evidence="1">
    <location>
        <begin position="20"/>
        <end position="37"/>
    </location>
</feature>
<feature type="transmembrane region" description="Helical" evidence="1">
    <location>
        <begin position="49"/>
        <end position="69"/>
    </location>
</feature>
<dbReference type="RefSeq" id="WP_010745407.1">
    <property type="nucleotide sequence ID" value="NZ_BTSP01000017.1"/>
</dbReference>
<feature type="transmembrane region" description="Helical" evidence="1">
    <location>
        <begin position="154"/>
        <end position="179"/>
    </location>
</feature>
<dbReference type="Proteomes" id="UP001249240">
    <property type="component" value="Unassembled WGS sequence"/>
</dbReference>
<evidence type="ECO:0008006" key="4">
    <source>
        <dbReference type="Google" id="ProtNLM"/>
    </source>
</evidence>
<feature type="transmembrane region" description="Helical" evidence="1">
    <location>
        <begin position="199"/>
        <end position="221"/>
    </location>
</feature>
<feature type="transmembrane region" description="Helical" evidence="1">
    <location>
        <begin position="90"/>
        <end position="113"/>
    </location>
</feature>
<organism evidence="2 3">
    <name type="scientific">Enterococcus raffinosus</name>
    <dbReference type="NCBI Taxonomy" id="71452"/>
    <lineage>
        <taxon>Bacteria</taxon>
        <taxon>Bacillati</taxon>
        <taxon>Bacillota</taxon>
        <taxon>Bacilli</taxon>
        <taxon>Lactobacillales</taxon>
        <taxon>Enterococcaceae</taxon>
        <taxon>Enterococcus</taxon>
    </lineage>
</organism>
<name>A0AAW8T480_9ENTE</name>
<evidence type="ECO:0000313" key="2">
    <source>
        <dbReference type="EMBL" id="MDT2539740.1"/>
    </source>
</evidence>
<gene>
    <name evidence="2" type="ORF">P7D78_16525</name>
</gene>
<dbReference type="AlphaFoldDB" id="A0AAW8T480"/>
<proteinExistence type="predicted"/>
<sequence length="237" mass="26480">MRFLLTTKQDMQYQMRYGFYFIYGILTLFYVLILSQINDPVLRSLTGSLIILGDPAVLGYFFIGGIWLLEQEEDLHSYMAISPLKGYEYVLGKMLSLGLVSTCSATIIAAITMSWINPFALAGIVFISSGFFTLVGLLLATFAKTVNSYLMLSVPPALLLLTPGIASLFGIALPFAEFLPGTMVLKLIQYLFGKFHEPFLFKIFGLSIWTGVLFVLVVHRVTSKINPSRRNSYARHS</sequence>
<dbReference type="EMBL" id="JARPXM010000021">
    <property type="protein sequence ID" value="MDT2539740.1"/>
    <property type="molecule type" value="Genomic_DNA"/>
</dbReference>